<evidence type="ECO:0000259" key="4">
    <source>
        <dbReference type="PROSITE" id="PS01124"/>
    </source>
</evidence>
<dbReference type="InterPro" id="IPR009057">
    <property type="entry name" value="Homeodomain-like_sf"/>
</dbReference>
<accession>A0A8I1SK25</accession>
<dbReference type="Gene3D" id="1.10.10.60">
    <property type="entry name" value="Homeodomain-like"/>
    <property type="match status" value="1"/>
</dbReference>
<dbReference type="SMART" id="SM00342">
    <property type="entry name" value="HTH_ARAC"/>
    <property type="match status" value="1"/>
</dbReference>
<evidence type="ECO:0000256" key="3">
    <source>
        <dbReference type="ARBA" id="ARBA00023163"/>
    </source>
</evidence>
<dbReference type="RefSeq" id="WP_206927723.1">
    <property type="nucleotide sequence ID" value="NZ_JAEKJW010000002.1"/>
</dbReference>
<sequence length="327" mass="37378">MRNSIPIYKLYGERDAHRAQSPIDAFDRDVSDGFADDFPDGSETSEQQPITEPEFFHLESIPERSRLHDLHIKPHRHTNLFQLLYITRGTAEISFDDQNLTMQAGQLITVPPGTVHGFKFSDDIDGWVISLTDHHLQEILAPAPKLLARLDQAICVDTNLDPDQNQPSGPVDFLISQLAREYYSHNTGRLFALRHILGLLLLDVGRIAPQGDPAHLSRQEQKTAKFRKFQMLVERFYKHHKPLEFYAREIGVTTTQLNRIAKDIYGMTASEVLQNRLMLEAKRTLIYTDIAVQQIAGELGFRDAGYFSRFFAKKAGMPPARFRADHR</sequence>
<dbReference type="AlphaFoldDB" id="A0A8I1SK25"/>
<dbReference type="Pfam" id="PF02311">
    <property type="entry name" value="AraC_binding"/>
    <property type="match status" value="1"/>
</dbReference>
<dbReference type="Gene3D" id="2.60.120.10">
    <property type="entry name" value="Jelly Rolls"/>
    <property type="match status" value="1"/>
</dbReference>
<reference evidence="5" key="1">
    <citation type="submission" date="2020-12" db="EMBL/GenBank/DDBJ databases">
        <title>Oil enriched cultivation method for isolating marine PHA-producing bacteria.</title>
        <authorList>
            <person name="Zheng W."/>
            <person name="Yu S."/>
            <person name="Huang Y."/>
        </authorList>
    </citation>
    <scope>NUCLEOTIDE SEQUENCE</scope>
    <source>
        <strain evidence="5">SY-2-3</strain>
    </source>
</reference>
<keyword evidence="1" id="KW-0805">Transcription regulation</keyword>
<dbReference type="SUPFAM" id="SSF51182">
    <property type="entry name" value="RmlC-like cupins"/>
    <property type="match status" value="1"/>
</dbReference>
<organism evidence="5 6">
    <name type="scientific">Thalassospira povalilytica</name>
    <dbReference type="NCBI Taxonomy" id="732237"/>
    <lineage>
        <taxon>Bacteria</taxon>
        <taxon>Pseudomonadati</taxon>
        <taxon>Pseudomonadota</taxon>
        <taxon>Alphaproteobacteria</taxon>
        <taxon>Rhodospirillales</taxon>
        <taxon>Thalassospiraceae</taxon>
        <taxon>Thalassospira</taxon>
    </lineage>
</organism>
<dbReference type="InterPro" id="IPR014710">
    <property type="entry name" value="RmlC-like_jellyroll"/>
</dbReference>
<evidence type="ECO:0000256" key="1">
    <source>
        <dbReference type="ARBA" id="ARBA00023015"/>
    </source>
</evidence>
<evidence type="ECO:0000313" key="6">
    <source>
        <dbReference type="Proteomes" id="UP000664405"/>
    </source>
</evidence>
<dbReference type="EMBL" id="JAEKJW010000002">
    <property type="protein sequence ID" value="MBN8197588.1"/>
    <property type="molecule type" value="Genomic_DNA"/>
</dbReference>
<dbReference type="GO" id="GO:0043565">
    <property type="term" value="F:sequence-specific DNA binding"/>
    <property type="evidence" value="ECO:0007669"/>
    <property type="project" value="InterPro"/>
</dbReference>
<keyword evidence="2" id="KW-0238">DNA-binding</keyword>
<dbReference type="GO" id="GO:0003700">
    <property type="term" value="F:DNA-binding transcription factor activity"/>
    <property type="evidence" value="ECO:0007669"/>
    <property type="project" value="InterPro"/>
</dbReference>
<dbReference type="InterPro" id="IPR003313">
    <property type="entry name" value="AraC-bd"/>
</dbReference>
<dbReference type="Pfam" id="PF12833">
    <property type="entry name" value="HTH_18"/>
    <property type="match status" value="1"/>
</dbReference>
<dbReference type="InterPro" id="IPR018060">
    <property type="entry name" value="HTH_AraC"/>
</dbReference>
<comment type="caution">
    <text evidence="5">The sequence shown here is derived from an EMBL/GenBank/DDBJ whole genome shotgun (WGS) entry which is preliminary data.</text>
</comment>
<dbReference type="SUPFAM" id="SSF46689">
    <property type="entry name" value="Homeodomain-like"/>
    <property type="match status" value="1"/>
</dbReference>
<evidence type="ECO:0000256" key="2">
    <source>
        <dbReference type="ARBA" id="ARBA00023125"/>
    </source>
</evidence>
<keyword evidence="3" id="KW-0804">Transcription</keyword>
<dbReference type="PROSITE" id="PS01124">
    <property type="entry name" value="HTH_ARAC_FAMILY_2"/>
    <property type="match status" value="1"/>
</dbReference>
<feature type="domain" description="HTH araC/xylS-type" evidence="4">
    <location>
        <begin position="227"/>
        <end position="325"/>
    </location>
</feature>
<proteinExistence type="predicted"/>
<dbReference type="Proteomes" id="UP000664405">
    <property type="component" value="Unassembled WGS sequence"/>
</dbReference>
<dbReference type="CDD" id="cd06999">
    <property type="entry name" value="cupin_HpaA-like_N"/>
    <property type="match status" value="1"/>
</dbReference>
<dbReference type="PANTHER" id="PTHR43280:SF32">
    <property type="entry name" value="TRANSCRIPTIONAL REGULATORY PROTEIN"/>
    <property type="match status" value="1"/>
</dbReference>
<dbReference type="PANTHER" id="PTHR43280">
    <property type="entry name" value="ARAC-FAMILY TRANSCRIPTIONAL REGULATOR"/>
    <property type="match status" value="1"/>
</dbReference>
<dbReference type="InterPro" id="IPR047264">
    <property type="entry name" value="Cupin_HpaA-like_N"/>
</dbReference>
<evidence type="ECO:0000313" key="5">
    <source>
        <dbReference type="EMBL" id="MBN8197588.1"/>
    </source>
</evidence>
<gene>
    <name evidence="5" type="ORF">JF547_14070</name>
</gene>
<name>A0A8I1SK25_9PROT</name>
<protein>
    <submittedName>
        <fullName evidence="5">Helix-turn-helix domain-containing protein</fullName>
    </submittedName>
</protein>
<dbReference type="InterPro" id="IPR011051">
    <property type="entry name" value="RmlC_Cupin_sf"/>
</dbReference>